<dbReference type="InterPro" id="IPR004105">
    <property type="entry name" value="CheA-like_dim"/>
</dbReference>
<keyword evidence="6" id="KW-0418">Kinase</keyword>
<evidence type="ECO:0000256" key="1">
    <source>
        <dbReference type="ARBA" id="ARBA00000085"/>
    </source>
</evidence>
<evidence type="ECO:0000256" key="4">
    <source>
        <dbReference type="ARBA" id="ARBA00022553"/>
    </source>
</evidence>
<feature type="compositionally biased region" description="Low complexity" evidence="10">
    <location>
        <begin position="491"/>
        <end position="500"/>
    </location>
</feature>
<dbReference type="RefSeq" id="WP_164655225.1">
    <property type="nucleotide sequence ID" value="NZ_JAAIJR010000084.1"/>
</dbReference>
<sequence length="921" mass="99032">MSPLLEQFLSEARDFLQGIADKLMRLENAPADADLMNELFRLVHTLKGNSGLFDVPEMTRVLHAGEDLMDAVRNGRVAYSRLLADRLLDAMDFVGMLCDELEADGGLSSAHASDSARLVDALRQLIQSDDTPAEVPAPESVRAETTRLVEPAPDADTASLPLASIPEAVRMQAYRRACAGESLFWLDYRPDEQCFYQGEDPFFLTRQTPELLWGGIEAREPWPPLAELDAYCCMLDFRALTAASRAALEEHYRYVIDQVRLTEVARLALVIPQGDPNGGPVYEDFVADARSLLTAGDLAALARNASSLLELSSPDLWIASVLRWLQLVLETEPESRAVLNALLDCLGSLAPPHWGKAVAEAASATSASPDPTLTPEDARPQTERTLEAEGVVSTSDAPPTLSPLEAEGLAAVVAAQRAILALTDEPGWLQGRIKAAAAALSGCLRTSGQGAALESLEAATASALAMNSGAPLLAWVEDAFPPEVLAPSRPAVPAEASEPTAAPPDPVPSASRPAGDEEIKFGRRAEDAITGPKSLKVDQAKIDRLMNLIGEMVVAKNALPYLAGRAETVFGVRELSREVKGHYGVINRIAEEMQGAIMQIRMMPVSFVFQRFPRLVRDISRKLGKEVELILEGEETEADKTIIESLGDPLMHIVRNSLDHGIESPEVRRAAGKPATGTLRLRAMQESDRVLIEISDDGKGIDPDIIKRKAYAKGLIDETLLEQISDQEAVNLVFAAGFSTTEVISDLSGRGVGMDVVRTAVEKVNGSVALTSQQGRGTQIRLSLPLSMAVTNVMIVVSDGQRFGVPMDRVVETVRVPRTAIRTIKHSQATVLRGRIVPLKSINALLGLAAPPKANADDELAVLVVRLGDESLGLLVDDFSETLDIILKPMTGVLGGLSTYAGSALMGDGSVLMVLNLKEIL</sequence>
<evidence type="ECO:0000256" key="2">
    <source>
        <dbReference type="ARBA" id="ARBA00012438"/>
    </source>
</evidence>
<name>A0A6P1DZF4_9GAMM</name>
<dbReference type="SMART" id="SM00260">
    <property type="entry name" value="CheW"/>
    <property type="match status" value="1"/>
</dbReference>
<keyword evidence="7" id="KW-0902">Two-component regulatory system</keyword>
<dbReference type="InterPro" id="IPR051315">
    <property type="entry name" value="Bact_Chemotaxis_CheA"/>
</dbReference>
<accession>A0A6P1DZF4</accession>
<reference evidence="15" key="1">
    <citation type="journal article" date="2020" name="Microbiol. Resour. Announc.">
        <title>Draft Genome Sequences of Thiorhodococcus mannitoliphagus and Thiorhodococcus minor, Purple Sulfur Photosynthetic Bacteria in the Gammaproteobacterial Family Chromatiaceae.</title>
        <authorList>
            <person name="Aviles F.A."/>
            <person name="Meyer T.E."/>
            <person name="Kyndt J.A."/>
        </authorList>
    </citation>
    <scope>NUCLEOTIDE SEQUENCE [LARGE SCALE GENOMIC DNA]</scope>
    <source>
        <strain evidence="15">DSM 18266</strain>
    </source>
</reference>
<evidence type="ECO:0000256" key="8">
    <source>
        <dbReference type="ARBA" id="ARBA00035100"/>
    </source>
</evidence>
<dbReference type="Pfam" id="PF01627">
    <property type="entry name" value="Hpt"/>
    <property type="match status" value="1"/>
</dbReference>
<keyword evidence="4 9" id="KW-0597">Phosphoprotein</keyword>
<dbReference type="Pfam" id="PF02895">
    <property type="entry name" value="H-kinase_dim"/>
    <property type="match status" value="1"/>
</dbReference>
<evidence type="ECO:0000259" key="12">
    <source>
        <dbReference type="PROSITE" id="PS50851"/>
    </source>
</evidence>
<evidence type="ECO:0000256" key="10">
    <source>
        <dbReference type="SAM" id="MobiDB-lite"/>
    </source>
</evidence>
<dbReference type="AlphaFoldDB" id="A0A6P1DZF4"/>
<feature type="region of interest" description="Disordered" evidence="10">
    <location>
        <begin position="486"/>
        <end position="515"/>
    </location>
</feature>
<dbReference type="GO" id="GO:0000155">
    <property type="term" value="F:phosphorelay sensor kinase activity"/>
    <property type="evidence" value="ECO:0007669"/>
    <property type="project" value="InterPro"/>
</dbReference>
<dbReference type="GO" id="GO:0006935">
    <property type="term" value="P:chemotaxis"/>
    <property type="evidence" value="ECO:0007669"/>
    <property type="project" value="InterPro"/>
</dbReference>
<dbReference type="SUPFAM" id="SSF47384">
    <property type="entry name" value="Homodimeric domain of signal transducing histidine kinase"/>
    <property type="match status" value="1"/>
</dbReference>
<feature type="domain" description="Histidine kinase" evidence="11">
    <location>
        <begin position="586"/>
        <end position="788"/>
    </location>
</feature>
<dbReference type="Proteomes" id="UP000471640">
    <property type="component" value="Unassembled WGS sequence"/>
</dbReference>
<dbReference type="Gene3D" id="2.40.50.180">
    <property type="entry name" value="CheA-289, Domain 4"/>
    <property type="match status" value="1"/>
</dbReference>
<dbReference type="SMART" id="SM00073">
    <property type="entry name" value="HPT"/>
    <property type="match status" value="1"/>
</dbReference>
<dbReference type="PROSITE" id="PS50894">
    <property type="entry name" value="HPT"/>
    <property type="match status" value="1"/>
</dbReference>
<dbReference type="InterPro" id="IPR036641">
    <property type="entry name" value="HPT_dom_sf"/>
</dbReference>
<evidence type="ECO:0000256" key="3">
    <source>
        <dbReference type="ARBA" id="ARBA00021495"/>
    </source>
</evidence>
<dbReference type="InterPro" id="IPR003594">
    <property type="entry name" value="HATPase_dom"/>
</dbReference>
<dbReference type="PANTHER" id="PTHR43395">
    <property type="entry name" value="SENSOR HISTIDINE KINASE CHEA"/>
    <property type="match status" value="1"/>
</dbReference>
<dbReference type="Pfam" id="PF01584">
    <property type="entry name" value="CheW"/>
    <property type="match status" value="1"/>
</dbReference>
<dbReference type="InterPro" id="IPR036061">
    <property type="entry name" value="CheW-like_dom_sf"/>
</dbReference>
<feature type="region of interest" description="Disordered" evidence="10">
    <location>
        <begin position="360"/>
        <end position="379"/>
    </location>
</feature>
<evidence type="ECO:0000313" key="15">
    <source>
        <dbReference type="Proteomes" id="UP000471640"/>
    </source>
</evidence>
<dbReference type="Gene3D" id="3.30.565.10">
    <property type="entry name" value="Histidine kinase-like ATPase, C-terminal domain"/>
    <property type="match status" value="1"/>
</dbReference>
<dbReference type="SUPFAM" id="SSF55874">
    <property type="entry name" value="ATPase domain of HSP90 chaperone/DNA topoisomerase II/histidine kinase"/>
    <property type="match status" value="1"/>
</dbReference>
<dbReference type="PROSITE" id="PS50851">
    <property type="entry name" value="CHEW"/>
    <property type="match status" value="1"/>
</dbReference>
<dbReference type="InterPro" id="IPR002545">
    <property type="entry name" value="CheW-lke_dom"/>
</dbReference>
<dbReference type="PRINTS" id="PR00344">
    <property type="entry name" value="BCTRLSENSOR"/>
</dbReference>
<evidence type="ECO:0000259" key="11">
    <source>
        <dbReference type="PROSITE" id="PS50109"/>
    </source>
</evidence>
<reference evidence="14 15" key="2">
    <citation type="submission" date="2020-02" db="EMBL/GenBank/DDBJ databases">
        <title>Genome sequences of Thiorhodococcus mannitoliphagus and Thiorhodococcus minor, purple sulfur photosynthetic bacteria in the gammaproteobacterial family, Chromatiaceae.</title>
        <authorList>
            <person name="Aviles F.A."/>
            <person name="Meyer T.E."/>
            <person name="Kyndt J.A."/>
        </authorList>
    </citation>
    <scope>NUCLEOTIDE SEQUENCE [LARGE SCALE GENOMIC DNA]</scope>
    <source>
        <strain evidence="14 15">DSM 18266</strain>
    </source>
</reference>
<comment type="catalytic activity">
    <reaction evidence="1">
        <text>ATP + protein L-histidine = ADP + protein N-phospho-L-histidine.</text>
        <dbReference type="EC" id="2.7.13.3"/>
    </reaction>
</comment>
<feature type="modified residue" description="Phosphohistidine" evidence="9">
    <location>
        <position position="44"/>
    </location>
</feature>
<evidence type="ECO:0000259" key="13">
    <source>
        <dbReference type="PROSITE" id="PS50894"/>
    </source>
</evidence>
<feature type="domain" description="HPt" evidence="13">
    <location>
        <begin position="1"/>
        <end position="104"/>
    </location>
</feature>
<dbReference type="InterPro" id="IPR005467">
    <property type="entry name" value="His_kinase_dom"/>
</dbReference>
<dbReference type="Gene3D" id="1.10.287.560">
    <property type="entry name" value="Histidine kinase CheA-like, homodimeric domain"/>
    <property type="match status" value="1"/>
</dbReference>
<dbReference type="InterPro" id="IPR036890">
    <property type="entry name" value="HATPase_C_sf"/>
</dbReference>
<dbReference type="SUPFAM" id="SSF47226">
    <property type="entry name" value="Histidine-containing phosphotransfer domain, HPT domain"/>
    <property type="match status" value="1"/>
</dbReference>
<evidence type="ECO:0000256" key="6">
    <source>
        <dbReference type="ARBA" id="ARBA00022777"/>
    </source>
</evidence>
<evidence type="ECO:0000256" key="9">
    <source>
        <dbReference type="PROSITE-ProRule" id="PRU00110"/>
    </source>
</evidence>
<dbReference type="SMART" id="SM00387">
    <property type="entry name" value="HATPase_c"/>
    <property type="match status" value="1"/>
</dbReference>
<dbReference type="InterPro" id="IPR037006">
    <property type="entry name" value="CheA-like_homodim_sf"/>
</dbReference>
<evidence type="ECO:0000256" key="7">
    <source>
        <dbReference type="ARBA" id="ARBA00023012"/>
    </source>
</evidence>
<dbReference type="InterPro" id="IPR004358">
    <property type="entry name" value="Sig_transdc_His_kin-like_C"/>
</dbReference>
<comment type="caution">
    <text evidence="14">The sequence shown here is derived from an EMBL/GenBank/DDBJ whole genome shotgun (WGS) entry which is preliminary data.</text>
</comment>
<dbReference type="PROSITE" id="PS50109">
    <property type="entry name" value="HIS_KIN"/>
    <property type="match status" value="1"/>
</dbReference>
<dbReference type="SUPFAM" id="SSF50341">
    <property type="entry name" value="CheW-like"/>
    <property type="match status" value="1"/>
</dbReference>
<dbReference type="InterPro" id="IPR008207">
    <property type="entry name" value="Sig_transdc_His_kin_Hpt_dom"/>
</dbReference>
<feature type="compositionally biased region" description="Low complexity" evidence="10">
    <location>
        <begin position="360"/>
        <end position="375"/>
    </location>
</feature>
<comment type="function">
    <text evidence="8">Involved in the transmission of sensory signals from the chemoreceptors to the flagellar motors. CheA is autophosphorylated; it can transfer its phosphate group to either CheB or CheY.</text>
</comment>
<organism evidence="14 15">
    <name type="scientific">Thiorhodococcus mannitoliphagus</name>
    <dbReference type="NCBI Taxonomy" id="329406"/>
    <lineage>
        <taxon>Bacteria</taxon>
        <taxon>Pseudomonadati</taxon>
        <taxon>Pseudomonadota</taxon>
        <taxon>Gammaproteobacteria</taxon>
        <taxon>Chromatiales</taxon>
        <taxon>Chromatiaceae</taxon>
        <taxon>Thiorhodococcus</taxon>
    </lineage>
</organism>
<dbReference type="Pfam" id="PF02518">
    <property type="entry name" value="HATPase_c"/>
    <property type="match status" value="1"/>
</dbReference>
<dbReference type="InterPro" id="IPR036097">
    <property type="entry name" value="HisK_dim/P_sf"/>
</dbReference>
<feature type="domain" description="CheW-like" evidence="12">
    <location>
        <begin position="789"/>
        <end position="921"/>
    </location>
</feature>
<dbReference type="EMBL" id="JAAIJR010000084">
    <property type="protein sequence ID" value="NEX22126.1"/>
    <property type="molecule type" value="Genomic_DNA"/>
</dbReference>
<protein>
    <recommendedName>
        <fullName evidence="3">Chemotaxis protein CheA</fullName>
        <ecNumber evidence="2">2.7.13.3</ecNumber>
    </recommendedName>
</protein>
<gene>
    <name evidence="14" type="ORF">G3480_17745</name>
</gene>
<dbReference type="SMART" id="SM01231">
    <property type="entry name" value="H-kinase_dim"/>
    <property type="match status" value="1"/>
</dbReference>
<evidence type="ECO:0000256" key="5">
    <source>
        <dbReference type="ARBA" id="ARBA00022679"/>
    </source>
</evidence>
<proteinExistence type="predicted"/>
<keyword evidence="15" id="KW-1185">Reference proteome</keyword>
<dbReference type="FunFam" id="3.30.565.10:FF:000016">
    <property type="entry name" value="Chemotaxis protein CheA, putative"/>
    <property type="match status" value="1"/>
</dbReference>
<keyword evidence="5" id="KW-0808">Transferase</keyword>
<dbReference type="PANTHER" id="PTHR43395:SF1">
    <property type="entry name" value="CHEMOTAXIS PROTEIN CHEA"/>
    <property type="match status" value="1"/>
</dbReference>
<dbReference type="GO" id="GO:0005737">
    <property type="term" value="C:cytoplasm"/>
    <property type="evidence" value="ECO:0007669"/>
    <property type="project" value="InterPro"/>
</dbReference>
<dbReference type="CDD" id="cd00088">
    <property type="entry name" value="HPT"/>
    <property type="match status" value="1"/>
</dbReference>
<evidence type="ECO:0000313" key="14">
    <source>
        <dbReference type="EMBL" id="NEX22126.1"/>
    </source>
</evidence>
<dbReference type="EC" id="2.7.13.3" evidence="2"/>
<dbReference type="CDD" id="cd16916">
    <property type="entry name" value="HATPase_CheA-like"/>
    <property type="match status" value="1"/>
</dbReference>
<dbReference type="Gene3D" id="1.20.120.160">
    <property type="entry name" value="HPT domain"/>
    <property type="match status" value="1"/>
</dbReference>